<keyword evidence="5 10" id="KW-0418">Kinase</keyword>
<name>A0A427YHQ9_9TREE</name>
<dbReference type="PANTHER" id="PTHR24345">
    <property type="entry name" value="SERINE/THREONINE-PROTEIN KINASE PLK"/>
    <property type="match status" value="1"/>
</dbReference>
<reference evidence="10 11" key="1">
    <citation type="submission" date="2018-11" db="EMBL/GenBank/DDBJ databases">
        <title>Genome sequence of Saitozyma podzolica DSM 27192.</title>
        <authorList>
            <person name="Aliyu H."/>
            <person name="Gorte O."/>
            <person name="Ochsenreither K."/>
        </authorList>
    </citation>
    <scope>NUCLEOTIDE SEQUENCE [LARGE SCALE GENOMIC DNA]</scope>
    <source>
        <strain evidence="10 11">DSM 27192</strain>
    </source>
</reference>
<dbReference type="GO" id="GO:0005737">
    <property type="term" value="C:cytoplasm"/>
    <property type="evidence" value="ECO:0007669"/>
    <property type="project" value="TreeGrafter"/>
</dbReference>
<dbReference type="FunFam" id="1.10.510.10:FF:001669">
    <property type="entry name" value="Serine/threonine-protein kinase"/>
    <property type="match status" value="1"/>
</dbReference>
<dbReference type="FunFam" id="3.30.1120.30:FF:000009">
    <property type="entry name" value="Serine/threonine-protein kinase"/>
    <property type="match status" value="1"/>
</dbReference>
<dbReference type="InterPro" id="IPR000719">
    <property type="entry name" value="Prot_kinase_dom"/>
</dbReference>
<dbReference type="GO" id="GO:0005634">
    <property type="term" value="C:nucleus"/>
    <property type="evidence" value="ECO:0007669"/>
    <property type="project" value="TreeGrafter"/>
</dbReference>
<dbReference type="GO" id="GO:0000922">
    <property type="term" value="C:spindle pole"/>
    <property type="evidence" value="ECO:0007669"/>
    <property type="project" value="TreeGrafter"/>
</dbReference>
<organism evidence="10 11">
    <name type="scientific">Saitozyma podzolica</name>
    <dbReference type="NCBI Taxonomy" id="1890683"/>
    <lineage>
        <taxon>Eukaryota</taxon>
        <taxon>Fungi</taxon>
        <taxon>Dikarya</taxon>
        <taxon>Basidiomycota</taxon>
        <taxon>Agaricomycotina</taxon>
        <taxon>Tremellomycetes</taxon>
        <taxon>Tremellales</taxon>
        <taxon>Trimorphomycetaceae</taxon>
        <taxon>Saitozyma</taxon>
    </lineage>
</organism>
<dbReference type="CDD" id="cd13118">
    <property type="entry name" value="POLO_box_1"/>
    <property type="match status" value="1"/>
</dbReference>
<dbReference type="InterPro" id="IPR033701">
    <property type="entry name" value="POLO_box_1"/>
</dbReference>
<evidence type="ECO:0000313" key="10">
    <source>
        <dbReference type="EMBL" id="RSH90627.1"/>
    </source>
</evidence>
<evidence type="ECO:0000259" key="9">
    <source>
        <dbReference type="PROSITE" id="PS50078"/>
    </source>
</evidence>
<dbReference type="InterPro" id="IPR008271">
    <property type="entry name" value="Ser/Thr_kinase_AS"/>
</dbReference>
<dbReference type="Pfam" id="PF00069">
    <property type="entry name" value="Pkinase"/>
    <property type="match status" value="1"/>
</dbReference>
<dbReference type="AlphaFoldDB" id="A0A427YHQ9"/>
<feature type="region of interest" description="Disordered" evidence="7">
    <location>
        <begin position="407"/>
        <end position="462"/>
    </location>
</feature>
<dbReference type="InterPro" id="IPR011009">
    <property type="entry name" value="Kinase-like_dom_sf"/>
</dbReference>
<dbReference type="PROSITE" id="PS00108">
    <property type="entry name" value="PROTEIN_KINASE_ST"/>
    <property type="match status" value="1"/>
</dbReference>
<dbReference type="SUPFAM" id="SSF56112">
    <property type="entry name" value="Protein kinase-like (PK-like)"/>
    <property type="match status" value="1"/>
</dbReference>
<protein>
    <submittedName>
        <fullName evidence="10">Cell cycle serine/threonine-protein kinase cdc5/MSD2</fullName>
    </submittedName>
</protein>
<dbReference type="SMART" id="SM00220">
    <property type="entry name" value="S_TKc"/>
    <property type="match status" value="1"/>
</dbReference>
<dbReference type="GO" id="GO:0005816">
    <property type="term" value="C:spindle pole body"/>
    <property type="evidence" value="ECO:0007669"/>
    <property type="project" value="TreeGrafter"/>
</dbReference>
<feature type="domain" description="Protein kinase" evidence="8">
    <location>
        <begin position="42"/>
        <end position="297"/>
    </location>
</feature>
<dbReference type="STRING" id="1890683.A0A427YHQ9"/>
<feature type="compositionally biased region" description="Acidic residues" evidence="7">
    <location>
        <begin position="440"/>
        <end position="452"/>
    </location>
</feature>
<evidence type="ECO:0000256" key="2">
    <source>
        <dbReference type="ARBA" id="ARBA00022679"/>
    </source>
</evidence>
<keyword evidence="1" id="KW-0723">Serine/threonine-protein kinase</keyword>
<dbReference type="FunFam" id="3.30.200.20:FF:000042">
    <property type="entry name" value="Aurora kinase A"/>
    <property type="match status" value="1"/>
</dbReference>
<dbReference type="GO" id="GO:0005524">
    <property type="term" value="F:ATP binding"/>
    <property type="evidence" value="ECO:0007669"/>
    <property type="project" value="UniProtKB-KW"/>
</dbReference>
<dbReference type="InterPro" id="IPR033695">
    <property type="entry name" value="POLO_box_2"/>
</dbReference>
<dbReference type="Proteomes" id="UP000279259">
    <property type="component" value="Unassembled WGS sequence"/>
</dbReference>
<proteinExistence type="predicted"/>
<dbReference type="InterPro" id="IPR036947">
    <property type="entry name" value="POLO_box_dom_sf"/>
</dbReference>
<dbReference type="CDD" id="cd13117">
    <property type="entry name" value="POLO_box_2"/>
    <property type="match status" value="1"/>
</dbReference>
<keyword evidence="2" id="KW-0808">Transferase</keyword>
<dbReference type="PROSITE" id="PS50078">
    <property type="entry name" value="POLO_BOX"/>
    <property type="match status" value="2"/>
</dbReference>
<evidence type="ECO:0000259" key="8">
    <source>
        <dbReference type="PROSITE" id="PS50011"/>
    </source>
</evidence>
<comment type="caution">
    <text evidence="10">The sequence shown here is derived from an EMBL/GenBank/DDBJ whole genome shotgun (WGS) entry which is preliminary data.</text>
</comment>
<dbReference type="GO" id="GO:0007052">
    <property type="term" value="P:mitotic spindle organization"/>
    <property type="evidence" value="ECO:0007669"/>
    <property type="project" value="TreeGrafter"/>
</dbReference>
<keyword evidence="6" id="KW-0067">ATP-binding</keyword>
<dbReference type="InterPro" id="IPR000959">
    <property type="entry name" value="POLO_box_dom"/>
</dbReference>
<accession>A0A427YHQ9</accession>
<evidence type="ECO:0000256" key="6">
    <source>
        <dbReference type="ARBA" id="ARBA00022840"/>
    </source>
</evidence>
<dbReference type="SUPFAM" id="SSF82615">
    <property type="entry name" value="Polo-box domain"/>
    <property type="match status" value="2"/>
</dbReference>
<dbReference type="CDD" id="cd14099">
    <property type="entry name" value="STKc_PLK"/>
    <property type="match status" value="1"/>
</dbReference>
<feature type="compositionally biased region" description="Low complexity" evidence="7">
    <location>
        <begin position="704"/>
        <end position="720"/>
    </location>
</feature>
<evidence type="ECO:0000256" key="4">
    <source>
        <dbReference type="ARBA" id="ARBA00022741"/>
    </source>
</evidence>
<feature type="domain" description="POLO box" evidence="9">
    <location>
        <begin position="500"/>
        <end position="585"/>
    </location>
</feature>
<feature type="domain" description="POLO box" evidence="9">
    <location>
        <begin position="606"/>
        <end position="690"/>
    </location>
</feature>
<dbReference type="Pfam" id="PF00659">
    <property type="entry name" value="POLO_box"/>
    <property type="match status" value="2"/>
</dbReference>
<dbReference type="Gene3D" id="3.30.1120.30">
    <property type="entry name" value="POLO box domain"/>
    <property type="match status" value="2"/>
</dbReference>
<keyword evidence="4" id="KW-0547">Nucleotide-binding</keyword>
<keyword evidence="11" id="KW-1185">Reference proteome</keyword>
<dbReference type="EMBL" id="RSCD01000010">
    <property type="protein sequence ID" value="RSH90627.1"/>
    <property type="molecule type" value="Genomic_DNA"/>
</dbReference>
<dbReference type="PANTHER" id="PTHR24345:SF0">
    <property type="entry name" value="CELL CYCLE SERINE_THREONINE-PROTEIN KINASE CDC5_MSD2"/>
    <property type="match status" value="1"/>
</dbReference>
<gene>
    <name evidence="10" type="primary">CDC5</name>
    <name evidence="10" type="ORF">EHS25_001232</name>
</gene>
<evidence type="ECO:0000313" key="11">
    <source>
        <dbReference type="Proteomes" id="UP000279259"/>
    </source>
</evidence>
<evidence type="ECO:0000256" key="1">
    <source>
        <dbReference type="ARBA" id="ARBA00022527"/>
    </source>
</evidence>
<dbReference type="GO" id="GO:0004674">
    <property type="term" value="F:protein serine/threonine kinase activity"/>
    <property type="evidence" value="ECO:0007669"/>
    <property type="project" value="UniProtKB-KW"/>
</dbReference>
<feature type="compositionally biased region" description="Basic and acidic residues" evidence="7">
    <location>
        <begin position="18"/>
        <end position="33"/>
    </location>
</feature>
<dbReference type="OrthoDB" id="408964at2759"/>
<dbReference type="GO" id="GO:0000776">
    <property type="term" value="C:kinetochore"/>
    <property type="evidence" value="ECO:0007669"/>
    <property type="project" value="TreeGrafter"/>
</dbReference>
<feature type="region of interest" description="Disordered" evidence="7">
    <location>
        <begin position="701"/>
        <end position="728"/>
    </location>
</feature>
<evidence type="ECO:0000256" key="7">
    <source>
        <dbReference type="SAM" id="MobiDB-lite"/>
    </source>
</evidence>
<dbReference type="Gene3D" id="1.10.510.10">
    <property type="entry name" value="Transferase(Phosphotransferase) domain 1"/>
    <property type="match status" value="1"/>
</dbReference>
<feature type="region of interest" description="Disordered" evidence="7">
    <location>
        <begin position="1"/>
        <end position="33"/>
    </location>
</feature>
<evidence type="ECO:0000256" key="5">
    <source>
        <dbReference type="ARBA" id="ARBA00022777"/>
    </source>
</evidence>
<keyword evidence="3" id="KW-0677">Repeat</keyword>
<dbReference type="PROSITE" id="PS50011">
    <property type="entry name" value="PROTEIN_KINASE_DOM"/>
    <property type="match status" value="1"/>
</dbReference>
<evidence type="ECO:0000256" key="3">
    <source>
        <dbReference type="ARBA" id="ARBA00022737"/>
    </source>
</evidence>
<sequence length="728" mass="81521">MATAERHAAPAPTAAPEPSKKEKERPPSPPRFIRDREGRAAFERIGFLGEGGFARVYEVVDRDGVRKAVKVVSKSSIRTKKNKTKLWAEIKLHQMLAHPHIVRFEDCFEDADNVYMVLELCENGSLMDLLRRRKRYTEAEARLILVQLIAACQYMHQTNVIHRDLKLGNLFLDAEMNVKVGDFGLAALIEKAGDRKKTICGTPNYIAPEVLFDTANGHSFEVDVWSVGVILYTLLIGKPPFQTKDVKAIYKRIRENRYEFPVDKVISSSAQDLIMSILNTDPEQRPALDTILSHPWFHSGSFPSHIPLTANDHAPEFRHLSPTTSRRNFEAVCRTAKIGATLPINTAGTKMRLPLGPSILQQEKDFKNAVQPDSPISALLKSAKQPLVQAPAEIKEPALLRKLSAAGAQSTLSPVRRTANKENAHAGPSSANRKPIMERVDEDEEGEEDEDGGQVQDQQRDADPRTYMGATLEDAIATVEGGGVFEARQVPSRPPAPKVFVVSWLDYCTKYGMGFAMSDGTIAVHFNDTSSLVLSPGKTYFDHIAPAGTGDLVQGVRKNYSIEGYPRDLSNKVYLLRHFESYMLDRLFGDQPYTYEDKALTKGMVFVTRYLRMKHVIVFRLSNDVLQFNFYDHVKLILSQGGLIVSVIDKHHMLRTWSLEELLQPVSEDIPSKERRRMEGVMHKVQYAKDVLVKIRAHQLQSKPKATATAPGPNAPTATAREASRPIR</sequence>